<comment type="similarity">
    <text evidence="1">Belongs to the bacterial solute-binding protein ModA family.</text>
</comment>
<dbReference type="CDD" id="cd13538">
    <property type="entry name" value="PBP2_ModA_like_1"/>
    <property type="match status" value="1"/>
</dbReference>
<gene>
    <name evidence="5" type="primary">modA</name>
    <name evidence="5" type="ORF">GCM10022287_24650</name>
</gene>
<dbReference type="Pfam" id="PF13531">
    <property type="entry name" value="SBP_bac_11"/>
    <property type="match status" value="1"/>
</dbReference>
<dbReference type="PANTHER" id="PTHR30632">
    <property type="entry name" value="MOLYBDATE-BINDING PERIPLASMIC PROTEIN"/>
    <property type="match status" value="1"/>
</dbReference>
<evidence type="ECO:0000256" key="1">
    <source>
        <dbReference type="ARBA" id="ARBA00009175"/>
    </source>
</evidence>
<dbReference type="Gene3D" id="3.40.190.10">
    <property type="entry name" value="Periplasmic binding protein-like II"/>
    <property type="match status" value="2"/>
</dbReference>
<keyword evidence="6" id="KW-1185">Reference proteome</keyword>
<dbReference type="PIRSF" id="PIRSF004846">
    <property type="entry name" value="ModA"/>
    <property type="match status" value="1"/>
</dbReference>
<protein>
    <submittedName>
        <fullName evidence="5">Molybdate ABC transporter substrate-binding protein</fullName>
    </submittedName>
</protein>
<evidence type="ECO:0000256" key="2">
    <source>
        <dbReference type="ARBA" id="ARBA00022723"/>
    </source>
</evidence>
<keyword evidence="3 4" id="KW-0732">Signal</keyword>
<sequence>MPALFAAGIAAALLLSGCAGSSPASRTQQASPAPKIQTITVFAATSLTATFNTLGTAFEAANPGVRVQFDYNGTSTLVTQLSQGAPADVLASADEKNMQNAVSQNLISGTPVDFATNVLEIAVAPGNPKNITGWSDLAKSGLKVDVCADGVPCGNATEAVEKATGVTLTPISQEQNVGDVLAKVESGDADAGVVYVTDVKGAGSKVDGIPFPEAQHAINTYPIAATASSKHAALAKKFIAYVTGAKGQKLLADAGFGAPPK</sequence>
<dbReference type="InterPro" id="IPR050682">
    <property type="entry name" value="ModA/WtpA"/>
</dbReference>
<organism evidence="5 6">
    <name type="scientific">Gryllotalpicola koreensis</name>
    <dbReference type="NCBI Taxonomy" id="993086"/>
    <lineage>
        <taxon>Bacteria</taxon>
        <taxon>Bacillati</taxon>
        <taxon>Actinomycetota</taxon>
        <taxon>Actinomycetes</taxon>
        <taxon>Micrococcales</taxon>
        <taxon>Microbacteriaceae</taxon>
        <taxon>Gryllotalpicola</taxon>
    </lineage>
</organism>
<proteinExistence type="inferred from homology"/>
<accession>A0ABP8A3I3</accession>
<dbReference type="NCBIfam" id="TIGR01256">
    <property type="entry name" value="modA"/>
    <property type="match status" value="1"/>
</dbReference>
<evidence type="ECO:0000313" key="5">
    <source>
        <dbReference type="EMBL" id="GAA4176801.1"/>
    </source>
</evidence>
<dbReference type="EMBL" id="BAABBW010000004">
    <property type="protein sequence ID" value="GAA4176801.1"/>
    <property type="molecule type" value="Genomic_DNA"/>
</dbReference>
<dbReference type="SUPFAM" id="SSF53850">
    <property type="entry name" value="Periplasmic binding protein-like II"/>
    <property type="match status" value="1"/>
</dbReference>
<dbReference type="PANTHER" id="PTHR30632:SF0">
    <property type="entry name" value="SULFATE-BINDING PROTEIN"/>
    <property type="match status" value="1"/>
</dbReference>
<comment type="caution">
    <text evidence="5">The sequence shown here is derived from an EMBL/GenBank/DDBJ whole genome shotgun (WGS) entry which is preliminary data.</text>
</comment>
<name>A0ABP8A3I3_9MICO</name>
<dbReference type="InterPro" id="IPR005950">
    <property type="entry name" value="ModA"/>
</dbReference>
<reference evidence="6" key="1">
    <citation type="journal article" date="2019" name="Int. J. Syst. Evol. Microbiol.">
        <title>The Global Catalogue of Microorganisms (GCM) 10K type strain sequencing project: providing services to taxonomists for standard genome sequencing and annotation.</title>
        <authorList>
            <consortium name="The Broad Institute Genomics Platform"/>
            <consortium name="The Broad Institute Genome Sequencing Center for Infectious Disease"/>
            <person name="Wu L."/>
            <person name="Ma J."/>
        </authorList>
    </citation>
    <scope>NUCLEOTIDE SEQUENCE [LARGE SCALE GENOMIC DNA]</scope>
    <source>
        <strain evidence="6">JCM 17591</strain>
    </source>
</reference>
<keyword evidence="2" id="KW-0479">Metal-binding</keyword>
<dbReference type="Proteomes" id="UP001501079">
    <property type="component" value="Unassembled WGS sequence"/>
</dbReference>
<evidence type="ECO:0000256" key="3">
    <source>
        <dbReference type="ARBA" id="ARBA00022729"/>
    </source>
</evidence>
<evidence type="ECO:0000256" key="4">
    <source>
        <dbReference type="SAM" id="SignalP"/>
    </source>
</evidence>
<feature type="signal peptide" evidence="4">
    <location>
        <begin position="1"/>
        <end position="24"/>
    </location>
</feature>
<feature type="chain" id="PRO_5047166896" evidence="4">
    <location>
        <begin position="25"/>
        <end position="261"/>
    </location>
</feature>
<evidence type="ECO:0000313" key="6">
    <source>
        <dbReference type="Proteomes" id="UP001501079"/>
    </source>
</evidence>